<proteinExistence type="predicted"/>
<dbReference type="InterPro" id="IPR009081">
    <property type="entry name" value="PP-bd_ACP"/>
</dbReference>
<dbReference type="PROSITE" id="PS50075">
    <property type="entry name" value="CARRIER"/>
    <property type="match status" value="1"/>
</dbReference>
<accession>A0A9N8KAI1</accession>
<dbReference type="PANTHER" id="PTHR43439">
    <property type="entry name" value="PHENYLACETATE-COENZYME A LIGASE"/>
    <property type="match status" value="1"/>
</dbReference>
<dbReference type="OrthoDB" id="429813at2759"/>
<comment type="caution">
    <text evidence="5">The sequence shown here is derived from an EMBL/GenBank/DDBJ whole genome shotgun (WGS) entry which is preliminary data.</text>
</comment>
<dbReference type="InterPro" id="IPR020806">
    <property type="entry name" value="PKS_PP-bd"/>
</dbReference>
<dbReference type="Pfam" id="PF07993">
    <property type="entry name" value="NAD_binding_4"/>
    <property type="match status" value="1"/>
</dbReference>
<dbReference type="EMBL" id="CAINUL010000002">
    <property type="protein sequence ID" value="CAD0108122.1"/>
    <property type="molecule type" value="Genomic_DNA"/>
</dbReference>
<dbReference type="Proteomes" id="UP000745764">
    <property type="component" value="Unassembled WGS sequence"/>
</dbReference>
<dbReference type="InterPro" id="IPR036291">
    <property type="entry name" value="NAD(P)-bd_dom_sf"/>
</dbReference>
<dbReference type="Pfam" id="PF00550">
    <property type="entry name" value="PP-binding"/>
    <property type="match status" value="1"/>
</dbReference>
<dbReference type="SUPFAM" id="SSF56801">
    <property type="entry name" value="Acetyl-CoA synthetase-like"/>
    <property type="match status" value="1"/>
</dbReference>
<feature type="transmembrane region" description="Helical" evidence="3">
    <location>
        <begin position="34"/>
        <end position="53"/>
    </location>
</feature>
<keyword evidence="3" id="KW-0812">Transmembrane</keyword>
<dbReference type="Gene3D" id="3.40.50.12780">
    <property type="entry name" value="N-terminal domain of ligase-like"/>
    <property type="match status" value="1"/>
</dbReference>
<dbReference type="InterPro" id="IPR036736">
    <property type="entry name" value="ACP-like_sf"/>
</dbReference>
<keyword evidence="6" id="KW-1185">Reference proteome</keyword>
<dbReference type="SUPFAM" id="SSF51735">
    <property type="entry name" value="NAD(P)-binding Rossmann-fold domains"/>
    <property type="match status" value="1"/>
</dbReference>
<reference evidence="5" key="1">
    <citation type="submission" date="2020-06" db="EMBL/GenBank/DDBJ databases">
        <authorList>
            <person name="Onetto C."/>
        </authorList>
    </citation>
    <scope>NUCLEOTIDE SEQUENCE</scope>
</reference>
<evidence type="ECO:0000259" key="4">
    <source>
        <dbReference type="PROSITE" id="PS50075"/>
    </source>
</evidence>
<dbReference type="InterPro" id="IPR051414">
    <property type="entry name" value="Adenylate-forming_Reductase"/>
</dbReference>
<keyword evidence="3" id="KW-1133">Transmembrane helix</keyword>
<dbReference type="Gene3D" id="3.40.50.720">
    <property type="entry name" value="NAD(P)-binding Rossmann-like Domain"/>
    <property type="match status" value="1"/>
</dbReference>
<organism evidence="5 6">
    <name type="scientific">Aureobasidium uvarum</name>
    <dbReference type="NCBI Taxonomy" id="2773716"/>
    <lineage>
        <taxon>Eukaryota</taxon>
        <taxon>Fungi</taxon>
        <taxon>Dikarya</taxon>
        <taxon>Ascomycota</taxon>
        <taxon>Pezizomycotina</taxon>
        <taxon>Dothideomycetes</taxon>
        <taxon>Dothideomycetidae</taxon>
        <taxon>Dothideales</taxon>
        <taxon>Saccotheciaceae</taxon>
        <taxon>Aureobasidium</taxon>
    </lineage>
</organism>
<evidence type="ECO:0000313" key="5">
    <source>
        <dbReference type="EMBL" id="CAD0108122.1"/>
    </source>
</evidence>
<dbReference type="PANTHER" id="PTHR43439:SF2">
    <property type="entry name" value="ENZYME, PUTATIVE (JCVI)-RELATED"/>
    <property type="match status" value="1"/>
</dbReference>
<keyword evidence="2" id="KW-0597">Phosphoprotein</keyword>
<dbReference type="GO" id="GO:0031177">
    <property type="term" value="F:phosphopantetheine binding"/>
    <property type="evidence" value="ECO:0007669"/>
    <property type="project" value="InterPro"/>
</dbReference>
<evidence type="ECO:0000313" key="6">
    <source>
        <dbReference type="Proteomes" id="UP000745764"/>
    </source>
</evidence>
<evidence type="ECO:0000256" key="3">
    <source>
        <dbReference type="SAM" id="Phobius"/>
    </source>
</evidence>
<dbReference type="AlphaFoldDB" id="A0A9N8KAI1"/>
<dbReference type="Pfam" id="PF23562">
    <property type="entry name" value="AMP-binding_C_3"/>
    <property type="match status" value="1"/>
</dbReference>
<dbReference type="InterPro" id="IPR013120">
    <property type="entry name" value="FAR_NAD-bd"/>
</dbReference>
<gene>
    <name evidence="5" type="ORF">AWRI4620_LOCUS2377</name>
</gene>
<name>A0A9N8KAI1_9PEZI</name>
<dbReference type="PROSITE" id="PS00012">
    <property type="entry name" value="PHOSPHOPANTETHEINE"/>
    <property type="match status" value="1"/>
</dbReference>
<evidence type="ECO:0000256" key="2">
    <source>
        <dbReference type="ARBA" id="ARBA00022553"/>
    </source>
</evidence>
<dbReference type="SUPFAM" id="SSF47336">
    <property type="entry name" value="ACP-like"/>
    <property type="match status" value="1"/>
</dbReference>
<sequence>MNHGAVAALDTFRNIRALTGQMIQTDAYKGKRTLLLFPMFHASAISTLFLSIWNTVPTVLPPPIPLTAELANDMLVNCNIEASIMPPTILAEIAGNQEYLENLWKCNSVMYGGGPLPTEAGNRIASGTTLITVFGASETGFFPVEVMQQDDWRYVKLSGYAGGLYRPYTDNLYELVIVRKPGLEPYQPVFWMFPDLIEYRTKDLFSKHPTKVDLWLWQGRMDDIIVLSNGEKFNPAAMEDMINGHPAIESALVCGQGRDQCAILVELSSTESSEEDKTEKEVVEELWPAVQKANEHCPEYGRLMKDMVVVAKQGKRMVRADKGTVQRKPTLETFAAELDQLYNLHDPDASLAQADRPMDLASVRKTVTRIVQDIPGYCTIQPSRSFFDLGFDSLHAMTIAKKLRTAFFNSPTPITTKAIYDYPSIDLLSYFISGLSTSQEDSVKTMQRLYDRYSPMSRQALPLKTSRDVIVLLVGSTGHFGTQLLHQLSRRTDVESIFCLNRDPHANLRQNTLNLPLKDATSIYIRYFHANYSDPNFGLSESDWLVLHGKVTHVIQNAWPVDFCMPLLHFEPSIRVTVDLMDFCKSADHCPTFVFISSIGSVLGNHRNLVTEEVIHDWLRAESMGYTQSKLVAERLIATIAMTTGVKSVICRVGQLGGVLNYGVWKDKVPQWPEKGWLPAMLASSLKLGAIPSSLGSLDRIDWLPVDVAAATVCELMSASSTVHEVCQVYNVVNPQSTTWGNLLHNLEAYEDLEKVALIDWISLLRKRIDSGQESAMPAMGLIDFFESACRAAVKRSVVDCSRSLALSPTLRGTQRISVDLVERWISQWSFSG</sequence>
<dbReference type="InterPro" id="IPR006162">
    <property type="entry name" value="Ppantetheine_attach_site"/>
</dbReference>
<feature type="domain" description="Carrier" evidence="4">
    <location>
        <begin position="358"/>
        <end position="436"/>
    </location>
</feature>
<protein>
    <recommendedName>
        <fullName evidence="4">Carrier domain-containing protein</fullName>
    </recommendedName>
</protein>
<dbReference type="Gene3D" id="1.10.1200.10">
    <property type="entry name" value="ACP-like"/>
    <property type="match status" value="1"/>
</dbReference>
<keyword evidence="1" id="KW-0596">Phosphopantetheine</keyword>
<keyword evidence="3" id="KW-0472">Membrane</keyword>
<dbReference type="SMART" id="SM00823">
    <property type="entry name" value="PKS_PP"/>
    <property type="match status" value="1"/>
</dbReference>
<evidence type="ECO:0000256" key="1">
    <source>
        <dbReference type="ARBA" id="ARBA00022450"/>
    </source>
</evidence>
<dbReference type="InterPro" id="IPR042099">
    <property type="entry name" value="ANL_N_sf"/>
</dbReference>